<organism evidence="3 4">
    <name type="scientific">Paenibacillus sedimenti</name>
    <dbReference type="NCBI Taxonomy" id="2770274"/>
    <lineage>
        <taxon>Bacteria</taxon>
        <taxon>Bacillati</taxon>
        <taxon>Bacillota</taxon>
        <taxon>Bacilli</taxon>
        <taxon>Bacillales</taxon>
        <taxon>Paenibacillaceae</taxon>
        <taxon>Paenibacillus</taxon>
    </lineage>
</organism>
<comment type="caution">
    <text evidence="3">The sequence shown here is derived from an EMBL/GenBank/DDBJ whole genome shotgun (WGS) entry which is preliminary data.</text>
</comment>
<dbReference type="InterPro" id="IPR022123">
    <property type="entry name" value="DUF3658"/>
</dbReference>
<dbReference type="Pfam" id="PF12395">
    <property type="entry name" value="DUF3658"/>
    <property type="match status" value="1"/>
</dbReference>
<keyword evidence="4" id="KW-1185">Reference proteome</keyword>
<dbReference type="InterPro" id="IPR014973">
    <property type="entry name" value="DUF1835"/>
</dbReference>
<dbReference type="RefSeq" id="WP_188178151.1">
    <property type="nucleotide sequence ID" value="NZ_JACVVD010000019.1"/>
</dbReference>
<evidence type="ECO:0000259" key="2">
    <source>
        <dbReference type="Pfam" id="PF12395"/>
    </source>
</evidence>
<protein>
    <submittedName>
        <fullName evidence="3">DUF1835 domain-containing protein</fullName>
    </submittedName>
</protein>
<evidence type="ECO:0000313" key="4">
    <source>
        <dbReference type="Proteomes" id="UP000650466"/>
    </source>
</evidence>
<evidence type="ECO:0000313" key="3">
    <source>
        <dbReference type="EMBL" id="MBD0384370.1"/>
    </source>
</evidence>
<sequence length="277" mass="32476">MRTHIVFGASTRGTLMNAFKINQITEQIVAMEDDLMLGPLGNIFLDSVQSFRLKWWEQILNEEDKTEYIPYLRDSFKNFSGLANINTDEDSLLFWVGDSPTEHTGFMCLVANLPKYISVSVVMVSQAYYKRYGKFRPRSTGEVSPEKLFPLMEDAKDLTPHVREQYVMNWNQLLEDNGILRIRKNRQVETVTVDYFDQEIIDRAKRISREKFHLKSDGFFYAVRLVGEIIGRQKQRIEDGVIEWRIRCLIQRNVFTYQGSLDSMRLYMIKPVNDSID</sequence>
<dbReference type="EMBL" id="JACVVD010000019">
    <property type="protein sequence ID" value="MBD0384370.1"/>
    <property type="molecule type" value="Genomic_DNA"/>
</dbReference>
<accession>A0A926QM68</accession>
<gene>
    <name evidence="3" type="ORF">ICC18_30455</name>
</gene>
<evidence type="ECO:0000259" key="1">
    <source>
        <dbReference type="Pfam" id="PF08874"/>
    </source>
</evidence>
<proteinExistence type="predicted"/>
<name>A0A926QM68_9BACL</name>
<reference evidence="3" key="1">
    <citation type="submission" date="2020-09" db="EMBL/GenBank/DDBJ databases">
        <title>Draft Genome Sequence of Paenibacillus sp. WST5.</title>
        <authorList>
            <person name="Bao Z."/>
        </authorList>
    </citation>
    <scope>NUCLEOTIDE SEQUENCE</scope>
    <source>
        <strain evidence="3">WST5</strain>
    </source>
</reference>
<feature type="domain" description="DUF1835" evidence="1">
    <location>
        <begin position="4"/>
        <end position="115"/>
    </location>
</feature>
<dbReference type="AlphaFoldDB" id="A0A926QM68"/>
<feature type="domain" description="DUF3658" evidence="2">
    <location>
        <begin position="153"/>
        <end position="267"/>
    </location>
</feature>
<dbReference type="Pfam" id="PF08874">
    <property type="entry name" value="DUF1835"/>
    <property type="match status" value="1"/>
</dbReference>
<dbReference type="Proteomes" id="UP000650466">
    <property type="component" value="Unassembled WGS sequence"/>
</dbReference>